<keyword evidence="1" id="KW-0175">Coiled coil</keyword>
<organism evidence="2 3">
    <name type="scientific">Lithospermum erythrorhizon</name>
    <name type="common">Purple gromwell</name>
    <name type="synonym">Lithospermum officinale var. erythrorhizon</name>
    <dbReference type="NCBI Taxonomy" id="34254"/>
    <lineage>
        <taxon>Eukaryota</taxon>
        <taxon>Viridiplantae</taxon>
        <taxon>Streptophyta</taxon>
        <taxon>Embryophyta</taxon>
        <taxon>Tracheophyta</taxon>
        <taxon>Spermatophyta</taxon>
        <taxon>Magnoliopsida</taxon>
        <taxon>eudicotyledons</taxon>
        <taxon>Gunneridae</taxon>
        <taxon>Pentapetalae</taxon>
        <taxon>asterids</taxon>
        <taxon>lamiids</taxon>
        <taxon>Boraginales</taxon>
        <taxon>Boraginaceae</taxon>
        <taxon>Boraginoideae</taxon>
        <taxon>Lithospermeae</taxon>
        <taxon>Lithospermum</taxon>
    </lineage>
</organism>
<feature type="coiled-coil region" evidence="1">
    <location>
        <begin position="15"/>
        <end position="44"/>
    </location>
</feature>
<sequence length="79" mass="9116">MESHGFNTMRFQVYLKNLLEKREKEELLKKLEEADSDLKKCQTKKSQSNHPLPLQGSHIIVPEIPDSAFTICFGKNKAE</sequence>
<keyword evidence="3" id="KW-1185">Reference proteome</keyword>
<evidence type="ECO:0000313" key="2">
    <source>
        <dbReference type="EMBL" id="GAA0171512.1"/>
    </source>
</evidence>
<evidence type="ECO:0000256" key="1">
    <source>
        <dbReference type="SAM" id="Coils"/>
    </source>
</evidence>
<reference evidence="2 3" key="1">
    <citation type="submission" date="2024-01" db="EMBL/GenBank/DDBJ databases">
        <title>The complete chloroplast genome sequence of Lithospermum erythrorhizon: insights into the phylogenetic relationship among Boraginaceae species and the maternal lineages of purple gromwells.</title>
        <authorList>
            <person name="Okada T."/>
            <person name="Watanabe K."/>
        </authorList>
    </citation>
    <scope>NUCLEOTIDE SEQUENCE [LARGE SCALE GENOMIC DNA]</scope>
</reference>
<protein>
    <submittedName>
        <fullName evidence="2">Uncharacterized protein</fullName>
    </submittedName>
</protein>
<gene>
    <name evidence="2" type="ORF">LIER_41172</name>
</gene>
<dbReference type="EMBL" id="BAABME010025100">
    <property type="protein sequence ID" value="GAA0171512.1"/>
    <property type="molecule type" value="Genomic_DNA"/>
</dbReference>
<comment type="caution">
    <text evidence="2">The sequence shown here is derived from an EMBL/GenBank/DDBJ whole genome shotgun (WGS) entry which is preliminary data.</text>
</comment>
<dbReference type="AlphaFoldDB" id="A0AAV3R953"/>
<accession>A0AAV3R953</accession>
<evidence type="ECO:0000313" key="3">
    <source>
        <dbReference type="Proteomes" id="UP001454036"/>
    </source>
</evidence>
<dbReference type="Proteomes" id="UP001454036">
    <property type="component" value="Unassembled WGS sequence"/>
</dbReference>
<proteinExistence type="predicted"/>
<name>A0AAV3R953_LITER</name>